<dbReference type="AlphaFoldDB" id="A0A1G9X478"/>
<dbReference type="STRING" id="563176.SAMN04488090_4549"/>
<proteinExistence type="predicted"/>
<evidence type="ECO:0000313" key="2">
    <source>
        <dbReference type="Proteomes" id="UP000198901"/>
    </source>
</evidence>
<keyword evidence="2" id="KW-1185">Reference proteome</keyword>
<gene>
    <name evidence="1" type="ORF">SAMN04488090_4549</name>
</gene>
<evidence type="ECO:0000313" key="1">
    <source>
        <dbReference type="EMBL" id="SDM91502.1"/>
    </source>
</evidence>
<organism evidence="1 2">
    <name type="scientific">Siphonobacter aquaeclarae</name>
    <dbReference type="NCBI Taxonomy" id="563176"/>
    <lineage>
        <taxon>Bacteria</taxon>
        <taxon>Pseudomonadati</taxon>
        <taxon>Bacteroidota</taxon>
        <taxon>Cytophagia</taxon>
        <taxon>Cytophagales</taxon>
        <taxon>Cytophagaceae</taxon>
        <taxon>Siphonobacter</taxon>
    </lineage>
</organism>
<accession>A0A1G9X478</accession>
<sequence>METTITPNRYVEDTYGYTKEGKVYLRGYGEYPDREIGYVRNTEEEALSYFRNRFQLAQQKVIQLHQDVQEAQNKGSYLTKLLQLRKNLIEFDGLGDFMPLLAMLDKLEVYLRDLISSNQVKNLEIKRALLDEVKDAATKIPDWNDATAKIQEIKSKWLKTGPVDKQYIDEIEGGFDRVSDDFFQRRREYYAEQNRIIDERFEKLEALVAESEKLMRSTEFDEAFARVRQLQNEWKGVGQVPPKRQNKLWKRFKKATTIFFDRYNAVKGITPRPRVDPRIQELQDIAAEAERLTASIHQDVISKAADRAKELLVKWKDLAPKVKTLDRNVAEKFRMACDKVFELNYLRRVIGYRYPDFDEKPKRDQLKIQIYQMEYLVRKEKSDLEQYLEFDGRIRSYVAADKTLFQKVNTQKRKVSVKEALLVEFKRELETVL</sequence>
<dbReference type="RefSeq" id="WP_093208113.1">
    <property type="nucleotide sequence ID" value="NZ_FNGS01000010.1"/>
</dbReference>
<dbReference type="Pfam" id="PF03993">
    <property type="entry name" value="DUF349"/>
    <property type="match status" value="2"/>
</dbReference>
<evidence type="ECO:0008006" key="3">
    <source>
        <dbReference type="Google" id="ProtNLM"/>
    </source>
</evidence>
<reference evidence="1 2" key="1">
    <citation type="submission" date="2016-10" db="EMBL/GenBank/DDBJ databases">
        <authorList>
            <person name="de Groot N.N."/>
        </authorList>
    </citation>
    <scope>NUCLEOTIDE SEQUENCE [LARGE SCALE GENOMIC DNA]</scope>
    <source>
        <strain evidence="1 2">DSM 21668</strain>
    </source>
</reference>
<dbReference type="OrthoDB" id="977295at2"/>
<protein>
    <recommendedName>
        <fullName evidence="3">DUF349 domain-containing protein</fullName>
    </recommendedName>
</protein>
<dbReference type="EMBL" id="FNGS01000010">
    <property type="protein sequence ID" value="SDM91502.1"/>
    <property type="molecule type" value="Genomic_DNA"/>
</dbReference>
<name>A0A1G9X478_9BACT</name>
<dbReference type="Proteomes" id="UP000198901">
    <property type="component" value="Unassembled WGS sequence"/>
</dbReference>
<dbReference type="InterPro" id="IPR007139">
    <property type="entry name" value="DUF349"/>
</dbReference>